<keyword evidence="6 8" id="KW-1133">Transmembrane helix</keyword>
<organism evidence="9 10">
    <name type="scientific">Clostridium chauvoei JF4335</name>
    <dbReference type="NCBI Taxonomy" id="1351755"/>
    <lineage>
        <taxon>Bacteria</taxon>
        <taxon>Bacillati</taxon>
        <taxon>Bacillota</taxon>
        <taxon>Clostridia</taxon>
        <taxon>Eubacteriales</taxon>
        <taxon>Clostridiaceae</taxon>
        <taxon>Clostridium</taxon>
    </lineage>
</organism>
<comment type="function">
    <text evidence="8">Uptake of L-lactate across the membrane. Can also transport D-lactate and glycolate.</text>
</comment>
<feature type="transmembrane region" description="Helical" evidence="8">
    <location>
        <begin position="31"/>
        <end position="49"/>
    </location>
</feature>
<feature type="transmembrane region" description="Helical" evidence="8">
    <location>
        <begin position="180"/>
        <end position="200"/>
    </location>
</feature>
<protein>
    <recommendedName>
        <fullName evidence="8">L-lactate permease</fullName>
    </recommendedName>
</protein>
<feature type="transmembrane region" description="Helical" evidence="8">
    <location>
        <begin position="237"/>
        <end position="256"/>
    </location>
</feature>
<evidence type="ECO:0000256" key="7">
    <source>
        <dbReference type="ARBA" id="ARBA00023136"/>
    </source>
</evidence>
<dbReference type="AlphaFoldDB" id="A0A1U6IX71"/>
<feature type="transmembrane region" description="Helical" evidence="8">
    <location>
        <begin position="404"/>
        <end position="427"/>
    </location>
</feature>
<feature type="transmembrane region" description="Helical" evidence="8">
    <location>
        <begin position="277"/>
        <end position="298"/>
    </location>
</feature>
<keyword evidence="5 8" id="KW-0812">Transmembrane</keyword>
<dbReference type="GO" id="GO:0015295">
    <property type="term" value="F:solute:proton symporter activity"/>
    <property type="evidence" value="ECO:0007669"/>
    <property type="project" value="TreeGrafter"/>
</dbReference>
<feature type="transmembrane region" description="Helical" evidence="8">
    <location>
        <begin position="369"/>
        <end position="398"/>
    </location>
</feature>
<evidence type="ECO:0000256" key="4">
    <source>
        <dbReference type="ARBA" id="ARBA00022475"/>
    </source>
</evidence>
<keyword evidence="3 8" id="KW-0813">Transport</keyword>
<dbReference type="InterPro" id="IPR003804">
    <property type="entry name" value="Lactate_perm"/>
</dbReference>
<comment type="similarity">
    <text evidence="2 8">Belongs to the lactate permease family.</text>
</comment>
<feature type="transmembrane region" description="Helical" evidence="8">
    <location>
        <begin position="61"/>
        <end position="84"/>
    </location>
</feature>
<dbReference type="STRING" id="1351755.CCH01_03560"/>
<dbReference type="NCBIfam" id="TIGR00795">
    <property type="entry name" value="lctP"/>
    <property type="match status" value="1"/>
</dbReference>
<gene>
    <name evidence="9" type="ORF">CCH01_03560</name>
</gene>
<dbReference type="OrthoDB" id="9761056at2"/>
<evidence type="ECO:0000313" key="9">
    <source>
        <dbReference type="EMBL" id="SLK12601.1"/>
    </source>
</evidence>
<dbReference type="Proteomes" id="UP000190476">
    <property type="component" value="Chromosome I"/>
</dbReference>
<sequence length="506" mass="53036">MNEYLMFFIALLPIILLIVALGVFKIPGHKICLIALVFTIVLSMIGWKMPFTVSLSAALEGIVLALWPIMLVIIAAVFTYNLSVHTKGMDTIKKMLTNVTTDKRILVLILAWGFGGFLESVAGFGTAVAIPASILTVLGFNPVFAAIICLVANTTPTAFGAIGLPINTLAKLTNLTQTQLSNAVSIQLFLFVVFIPMALVMITGKSFKAVKGVLFITLASGLAFAIPQAIFAKYLGAELPAVLGSVISLAVTIWMAKTFHKDKQNDSSNEKVSLKQGVIAWSPFILILVLILISSPLFPSVNGALSSIKTSVNIYQGQGASPYTFTWIGTPGVLILISGFIGGAIQGAKLKEKLGVLGSTIKQMSKSGITILSIIALAKVMGYSGMIKSIAVILVMITGRFYPAIAPLIGALGTFITGSATSSNVLFGGLQVEAAKSLAIDPCWLAAANTAGATAGKIISPQSIAVATAATGIAGEEGKILNSTIKFFLAYVIIQGIITFLGAALF</sequence>
<feature type="transmembrane region" description="Helical" evidence="8">
    <location>
        <begin position="105"/>
        <end position="130"/>
    </location>
</feature>
<feature type="transmembrane region" description="Helical" evidence="8">
    <location>
        <begin position="325"/>
        <end position="348"/>
    </location>
</feature>
<comment type="subcellular location">
    <subcellularLocation>
        <location evidence="1 8">Cell membrane</location>
        <topology evidence="1 8">Multi-pass membrane protein</topology>
    </subcellularLocation>
</comment>
<reference evidence="10" key="1">
    <citation type="submission" date="2017-03" db="EMBL/GenBank/DDBJ databases">
        <authorList>
            <person name="Falquet L."/>
            <person name="Falquet L."/>
        </authorList>
    </citation>
    <scope>NUCLEOTIDE SEQUENCE [LARGE SCALE GENOMIC DNA]</scope>
</reference>
<evidence type="ECO:0000256" key="5">
    <source>
        <dbReference type="ARBA" id="ARBA00022692"/>
    </source>
</evidence>
<dbReference type="GO" id="GO:0015129">
    <property type="term" value="F:lactate transmembrane transporter activity"/>
    <property type="evidence" value="ECO:0007669"/>
    <property type="project" value="UniProtKB-UniRule"/>
</dbReference>
<evidence type="ECO:0000256" key="1">
    <source>
        <dbReference type="ARBA" id="ARBA00004651"/>
    </source>
</evidence>
<keyword evidence="4 8" id="KW-1003">Cell membrane</keyword>
<proteinExistence type="inferred from homology"/>
<evidence type="ECO:0000256" key="8">
    <source>
        <dbReference type="RuleBase" id="RU365092"/>
    </source>
</evidence>
<dbReference type="PANTHER" id="PTHR30003:SF0">
    <property type="entry name" value="GLYCOLATE PERMEASE GLCA-RELATED"/>
    <property type="match status" value="1"/>
</dbReference>
<feature type="transmembrane region" description="Helical" evidence="8">
    <location>
        <begin position="6"/>
        <end position="24"/>
    </location>
</feature>
<accession>A0A1U6IX71</accession>
<evidence type="ECO:0000256" key="6">
    <source>
        <dbReference type="ARBA" id="ARBA00022989"/>
    </source>
</evidence>
<dbReference type="Pfam" id="PF02652">
    <property type="entry name" value="Lactate_perm"/>
    <property type="match status" value="1"/>
</dbReference>
<dbReference type="RefSeq" id="WP_079481070.1">
    <property type="nucleotide sequence ID" value="NZ_CBML010000006.1"/>
</dbReference>
<dbReference type="GO" id="GO:0005886">
    <property type="term" value="C:plasma membrane"/>
    <property type="evidence" value="ECO:0007669"/>
    <property type="project" value="UniProtKB-SubCell"/>
</dbReference>
<keyword evidence="10" id="KW-1185">Reference proteome</keyword>
<evidence type="ECO:0000313" key="10">
    <source>
        <dbReference type="Proteomes" id="UP000190476"/>
    </source>
</evidence>
<evidence type="ECO:0000256" key="2">
    <source>
        <dbReference type="ARBA" id="ARBA00010100"/>
    </source>
</evidence>
<dbReference type="GeneID" id="66300724"/>
<dbReference type="EMBL" id="LT799839">
    <property type="protein sequence ID" value="SLK12601.1"/>
    <property type="molecule type" value="Genomic_DNA"/>
</dbReference>
<evidence type="ECO:0000256" key="3">
    <source>
        <dbReference type="ARBA" id="ARBA00022448"/>
    </source>
</evidence>
<feature type="transmembrane region" description="Helical" evidence="8">
    <location>
        <begin position="487"/>
        <end position="505"/>
    </location>
</feature>
<dbReference type="PANTHER" id="PTHR30003">
    <property type="entry name" value="L-LACTATE PERMEASE"/>
    <property type="match status" value="1"/>
</dbReference>
<name>A0A1U6IX71_9CLOT</name>
<keyword evidence="7 8" id="KW-0472">Membrane</keyword>